<protein>
    <submittedName>
        <fullName evidence="1">Uncharacterized protein</fullName>
    </submittedName>
</protein>
<dbReference type="HOGENOM" id="CLU_3122754_0_0_5"/>
<dbReference type="EMBL" id="CP002799">
    <property type="protein sequence ID" value="AEG50938.1"/>
    <property type="molecule type" value="Genomic_DNA"/>
</dbReference>
<name>F6F3C6_SPHCR</name>
<organism evidence="1 2">
    <name type="scientific">Sphingobium chlorophenolicum L-1</name>
    <dbReference type="NCBI Taxonomy" id="690566"/>
    <lineage>
        <taxon>Bacteria</taxon>
        <taxon>Pseudomonadati</taxon>
        <taxon>Pseudomonadota</taxon>
        <taxon>Alphaproteobacteria</taxon>
        <taxon>Sphingomonadales</taxon>
        <taxon>Sphingomonadaceae</taxon>
        <taxon>Sphingobium</taxon>
    </lineage>
</organism>
<gene>
    <name evidence="1" type="ORF">Sphch_3342</name>
</gene>
<dbReference type="Proteomes" id="UP000007150">
    <property type="component" value="Chromosome 2"/>
</dbReference>
<accession>F6F3C6</accession>
<reference evidence="1 2" key="1">
    <citation type="submission" date="2011-05" db="EMBL/GenBank/DDBJ databases">
        <title>Complete sequence of chromosome 2 of Sphingobium chlorophenolicum L-1.</title>
        <authorList>
            <consortium name="US DOE Joint Genome Institute"/>
            <person name="Lucas S."/>
            <person name="Han J."/>
            <person name="Lapidus A."/>
            <person name="Cheng J.-F."/>
            <person name="Goodwin L."/>
            <person name="Pitluck S."/>
            <person name="Peters L."/>
            <person name="Daligault H."/>
            <person name="Han C."/>
            <person name="Tapia R."/>
            <person name="Land M."/>
            <person name="Hauser L."/>
            <person name="Kyrpides N."/>
            <person name="Ivanova N."/>
            <person name="Pagani I."/>
            <person name="Turner P."/>
            <person name="Copley S."/>
            <person name="Woyke T."/>
        </authorList>
    </citation>
    <scope>NUCLEOTIDE SEQUENCE [LARGE SCALE GENOMIC DNA]</scope>
    <source>
        <strain evidence="1 2">L-1</strain>
    </source>
</reference>
<keyword evidence="2" id="KW-1185">Reference proteome</keyword>
<dbReference type="KEGG" id="sch:Sphch_3342"/>
<sequence length="50" mass="5518">MNISAQKTFLVAGAASPYQQHGRSDQRKQAGKVSEQCVYVLRHPTASFKP</sequence>
<dbReference type="AlphaFoldDB" id="F6F3C6"/>
<dbReference type="RefSeq" id="WP_013849168.1">
    <property type="nucleotide sequence ID" value="NC_015594.1"/>
</dbReference>
<proteinExistence type="predicted"/>
<evidence type="ECO:0000313" key="2">
    <source>
        <dbReference type="Proteomes" id="UP000007150"/>
    </source>
</evidence>
<evidence type="ECO:0000313" key="1">
    <source>
        <dbReference type="EMBL" id="AEG50938.1"/>
    </source>
</evidence>